<dbReference type="RefSeq" id="WP_106839925.1">
    <property type="nucleotide sequence ID" value="NZ_JBCNIW010000053.1"/>
</dbReference>
<organism evidence="1 2">
    <name type="scientific">Brevibacillus fortis</name>
    <dbReference type="NCBI Taxonomy" id="2126352"/>
    <lineage>
        <taxon>Bacteria</taxon>
        <taxon>Bacillati</taxon>
        <taxon>Bacillota</taxon>
        <taxon>Bacilli</taxon>
        <taxon>Bacillales</taxon>
        <taxon>Paenibacillaceae</taxon>
        <taxon>Brevibacillus</taxon>
    </lineage>
</organism>
<protein>
    <submittedName>
        <fullName evidence="1">Uncharacterized protein</fullName>
    </submittedName>
</protein>
<reference evidence="1 2" key="1">
    <citation type="submission" date="2018-03" db="EMBL/GenBank/DDBJ databases">
        <title>Brevisbacillus phylogenomics.</title>
        <authorList>
            <person name="Dunlap C."/>
        </authorList>
    </citation>
    <scope>NUCLEOTIDE SEQUENCE [LARGE SCALE GENOMIC DNA]</scope>
    <source>
        <strain evidence="1 2">NRRL NRS-1210</strain>
    </source>
</reference>
<gene>
    <name evidence="1" type="ORF">C7R93_16945</name>
</gene>
<evidence type="ECO:0000313" key="2">
    <source>
        <dbReference type="Proteomes" id="UP000240419"/>
    </source>
</evidence>
<comment type="caution">
    <text evidence="1">The sequence shown here is derived from an EMBL/GenBank/DDBJ whole genome shotgun (WGS) entry which is preliminary data.</text>
</comment>
<accession>A0A2P7V3T9</accession>
<keyword evidence="2" id="KW-1185">Reference proteome</keyword>
<evidence type="ECO:0000313" key="1">
    <source>
        <dbReference type="EMBL" id="PSJ93868.1"/>
    </source>
</evidence>
<proteinExistence type="predicted"/>
<dbReference type="Proteomes" id="UP000240419">
    <property type="component" value="Unassembled WGS sequence"/>
</dbReference>
<dbReference type="AlphaFoldDB" id="A0A2P7V3T9"/>
<dbReference type="EMBL" id="PXZM01000026">
    <property type="protein sequence ID" value="PSJ93868.1"/>
    <property type="molecule type" value="Genomic_DNA"/>
</dbReference>
<name>A0A2P7V3T9_9BACL</name>
<sequence>MKTCYVGVKAESVEKLAKRIEEDEEDVIILPVVSPKSVSAPTKKKPNHMFEFVAMVPPDILKEEYQKAAISNFGGFIVMRLPKHMIKPEFLGK</sequence>